<evidence type="ECO:0000256" key="5">
    <source>
        <dbReference type="PROSITE-ProRule" id="PRU00042"/>
    </source>
</evidence>
<dbReference type="PROSITE" id="PS50157">
    <property type="entry name" value="ZINC_FINGER_C2H2_2"/>
    <property type="match status" value="7"/>
</dbReference>
<feature type="compositionally biased region" description="Low complexity" evidence="6">
    <location>
        <begin position="60"/>
        <end position="81"/>
    </location>
</feature>
<gene>
    <name evidence="9" type="primary">LOC100898219</name>
</gene>
<reference evidence="9" key="1">
    <citation type="submission" date="2025-08" db="UniProtKB">
        <authorList>
            <consortium name="RefSeq"/>
        </authorList>
    </citation>
    <scope>IDENTIFICATION</scope>
</reference>
<feature type="domain" description="C2H2-type" evidence="7">
    <location>
        <begin position="234"/>
        <end position="261"/>
    </location>
</feature>
<keyword evidence="4" id="KW-0862">Zinc</keyword>
<dbReference type="SMART" id="SM00355">
    <property type="entry name" value="ZnF_C2H2"/>
    <property type="match status" value="15"/>
</dbReference>
<dbReference type="KEGG" id="goe:100898219"/>
<dbReference type="FunFam" id="3.30.160.60:FF:001732">
    <property type="entry name" value="Zgc:162936"/>
    <property type="match status" value="1"/>
</dbReference>
<evidence type="ECO:0000313" key="8">
    <source>
        <dbReference type="Proteomes" id="UP000694867"/>
    </source>
</evidence>
<dbReference type="GO" id="GO:0045944">
    <property type="term" value="P:positive regulation of transcription by RNA polymerase II"/>
    <property type="evidence" value="ECO:0007669"/>
    <property type="project" value="TreeGrafter"/>
</dbReference>
<evidence type="ECO:0000256" key="2">
    <source>
        <dbReference type="ARBA" id="ARBA00022737"/>
    </source>
</evidence>
<dbReference type="GO" id="GO:0005634">
    <property type="term" value="C:nucleus"/>
    <property type="evidence" value="ECO:0007669"/>
    <property type="project" value="TreeGrafter"/>
</dbReference>
<evidence type="ECO:0000259" key="7">
    <source>
        <dbReference type="PROSITE" id="PS50157"/>
    </source>
</evidence>
<dbReference type="AlphaFoldDB" id="A0AAJ7WIA0"/>
<evidence type="ECO:0000313" key="9">
    <source>
        <dbReference type="RefSeq" id="XP_028968101.1"/>
    </source>
</evidence>
<dbReference type="SUPFAM" id="SSF57667">
    <property type="entry name" value="beta-beta-alpha zinc fingers"/>
    <property type="match status" value="4"/>
</dbReference>
<feature type="domain" description="C2H2-type" evidence="7">
    <location>
        <begin position="643"/>
        <end position="671"/>
    </location>
</feature>
<keyword evidence="3 5" id="KW-0863">Zinc-finger</keyword>
<keyword evidence="2" id="KW-0677">Repeat</keyword>
<dbReference type="GO" id="GO:0005694">
    <property type="term" value="C:chromosome"/>
    <property type="evidence" value="ECO:0007669"/>
    <property type="project" value="UniProtKB-ARBA"/>
</dbReference>
<dbReference type="Pfam" id="PF00096">
    <property type="entry name" value="zf-C2H2"/>
    <property type="match status" value="3"/>
</dbReference>
<feature type="domain" description="C2H2-type" evidence="7">
    <location>
        <begin position="795"/>
        <end position="817"/>
    </location>
</feature>
<feature type="region of interest" description="Disordered" evidence="6">
    <location>
        <begin position="288"/>
        <end position="310"/>
    </location>
</feature>
<sequence length="844" mass="95354">MAVTKNSMETEEASSKAFTRADSEALLRLILRNSELTATPLAAAAAAIMANQAAAVSAAVHHHQQVQQQQQQQLHQQQQQQLHHHHHPDQPMDLHKPSTSMALQSLSTKFPLLPRSLSPQRSQRQYTMSMFPGTSTSRVTTSGSEQIQVHRQADGSLAYSCDFCGFMSNNRHTILRHRRTHTGERPYACTLCSYKAIQMWNLEQHIKRRHPQAAPPSGNAGGDLSVNSCAPYLYRCLQCPYQTNYKQRLFEHTSTHLGMKPYSCSICGYKYSKMSNLRRHVREVHEGIKRPTPRKDGVRNSPAQSSKLVDKAAQMAYPNEPSKMRKSRRKEPLDQSTIEHVCVVCQFSTVFSLELNDHLKSHLDNAESPQDCTFCATKLESCDALYSHVAQEHFNQEDTWTRMLSTFRCSVCGLNTPDYSRLSKHSCEELIGIDPLEPIPASAVYPNMENREGAQYACEVCPYITFNQASFQRHRNKHRTGPAIKCVYCGRPMISKNSYESHVARQHVEALLGTIRENMEGVKVKCMFCDSLCGPKGLNKHIDVEHKNAKTCLLNRSKAQKNSKVIRVGAYIGLYRRSMRSTEYLCLYPSCKYTTHSYSTNLRNHLFGHFGANPFICGKCNYRSERFDSLRKHCRVHTGERPYACPICGYRSKTNSNLHAHIRTRHKKPSGKTEQMPSICAQYENLPEVPPGIPPEDPPGALPISTEILTVSSSPDSGLSCVQEPPSVGLQQLLQHNPIDYSLVVQKSVGHLAEFRHRESSASGSKHVCNFCGYSTVYKHVLTHHIRTHTGEKPFKCDFCDYRATQRSNLRKHMDRHLVPVVQQYAAMATQAAAHVFHSSLQPE</sequence>
<feature type="domain" description="C2H2-type" evidence="7">
    <location>
        <begin position="615"/>
        <end position="642"/>
    </location>
</feature>
<evidence type="ECO:0000256" key="3">
    <source>
        <dbReference type="ARBA" id="ARBA00022771"/>
    </source>
</evidence>
<dbReference type="FunFam" id="3.30.160.60:FF:000446">
    <property type="entry name" value="Zinc finger protein"/>
    <property type="match status" value="1"/>
</dbReference>
<dbReference type="RefSeq" id="XP_028968101.1">
    <property type="nucleotide sequence ID" value="XM_029112268.1"/>
</dbReference>
<dbReference type="InterPro" id="IPR013087">
    <property type="entry name" value="Znf_C2H2_type"/>
</dbReference>
<dbReference type="Gene3D" id="3.30.160.60">
    <property type="entry name" value="Classic Zinc Finger"/>
    <property type="match status" value="9"/>
</dbReference>
<dbReference type="GO" id="GO:0043565">
    <property type="term" value="F:sequence-specific DNA binding"/>
    <property type="evidence" value="ECO:0007669"/>
    <property type="project" value="UniProtKB-ARBA"/>
</dbReference>
<dbReference type="InterPro" id="IPR050688">
    <property type="entry name" value="Zinc_finger/UBP_domain"/>
</dbReference>
<dbReference type="PANTHER" id="PTHR24403:SF67">
    <property type="entry name" value="FI01116P-RELATED"/>
    <property type="match status" value="1"/>
</dbReference>
<organism evidence="8 9">
    <name type="scientific">Galendromus occidentalis</name>
    <name type="common">western predatory mite</name>
    <dbReference type="NCBI Taxonomy" id="34638"/>
    <lineage>
        <taxon>Eukaryota</taxon>
        <taxon>Metazoa</taxon>
        <taxon>Ecdysozoa</taxon>
        <taxon>Arthropoda</taxon>
        <taxon>Chelicerata</taxon>
        <taxon>Arachnida</taxon>
        <taxon>Acari</taxon>
        <taxon>Parasitiformes</taxon>
        <taxon>Mesostigmata</taxon>
        <taxon>Gamasina</taxon>
        <taxon>Phytoseioidea</taxon>
        <taxon>Phytoseiidae</taxon>
        <taxon>Typhlodrominae</taxon>
        <taxon>Galendromus</taxon>
    </lineage>
</organism>
<feature type="domain" description="C2H2-type" evidence="7">
    <location>
        <begin position="262"/>
        <end position="290"/>
    </location>
</feature>
<feature type="region of interest" description="Disordered" evidence="6">
    <location>
        <begin position="60"/>
        <end position="97"/>
    </location>
</feature>
<dbReference type="PANTHER" id="PTHR24403">
    <property type="entry name" value="ZINC FINGER PROTEIN"/>
    <property type="match status" value="1"/>
</dbReference>
<feature type="domain" description="C2H2-type" evidence="7">
    <location>
        <begin position="159"/>
        <end position="186"/>
    </location>
</feature>
<proteinExistence type="predicted"/>
<evidence type="ECO:0000256" key="6">
    <source>
        <dbReference type="SAM" id="MobiDB-lite"/>
    </source>
</evidence>
<feature type="compositionally biased region" description="Basic and acidic residues" evidence="6">
    <location>
        <begin position="288"/>
        <end position="298"/>
    </location>
</feature>
<dbReference type="Proteomes" id="UP000694867">
    <property type="component" value="Unplaced"/>
</dbReference>
<dbReference type="GeneID" id="100898219"/>
<evidence type="ECO:0000256" key="1">
    <source>
        <dbReference type="ARBA" id="ARBA00022723"/>
    </source>
</evidence>
<keyword evidence="1" id="KW-0479">Metal-binding</keyword>
<dbReference type="GO" id="GO:0008270">
    <property type="term" value="F:zinc ion binding"/>
    <property type="evidence" value="ECO:0007669"/>
    <property type="project" value="UniProtKB-KW"/>
</dbReference>
<name>A0AAJ7WIA0_9ACAR</name>
<feature type="domain" description="C2H2-type" evidence="7">
    <location>
        <begin position="767"/>
        <end position="794"/>
    </location>
</feature>
<evidence type="ECO:0000256" key="4">
    <source>
        <dbReference type="ARBA" id="ARBA00022833"/>
    </source>
</evidence>
<dbReference type="InterPro" id="IPR036236">
    <property type="entry name" value="Znf_C2H2_sf"/>
</dbReference>
<protein>
    <submittedName>
        <fullName evidence="9">Zinc finger protein 64</fullName>
    </submittedName>
</protein>
<keyword evidence="8" id="KW-1185">Reference proteome</keyword>
<dbReference type="PROSITE" id="PS00028">
    <property type="entry name" value="ZINC_FINGER_C2H2_1"/>
    <property type="match status" value="2"/>
</dbReference>
<accession>A0AAJ7WIA0</accession>
<dbReference type="FunFam" id="3.30.160.60:FF:002069">
    <property type="entry name" value="Uncharacterized protein"/>
    <property type="match status" value="1"/>
</dbReference>